<dbReference type="GO" id="GO:0008897">
    <property type="term" value="F:holo-[acyl-carrier-protein] synthase activity"/>
    <property type="evidence" value="ECO:0007669"/>
    <property type="project" value="InterPro"/>
</dbReference>
<comment type="similarity">
    <text evidence="1">Belongs to the P-Pant transferase superfamily. Gsp/Sfp/HetI/AcpT family.</text>
</comment>
<keyword evidence="5" id="KW-1185">Reference proteome</keyword>
<dbReference type="OrthoDB" id="9808281at2"/>
<dbReference type="PANTHER" id="PTHR12215:SF10">
    <property type="entry name" value="L-AMINOADIPATE-SEMIALDEHYDE DEHYDROGENASE-PHOSPHOPANTETHEINYL TRANSFERASE"/>
    <property type="match status" value="1"/>
</dbReference>
<dbReference type="EMBL" id="QEWQ01000006">
    <property type="protein sequence ID" value="PWD80392.1"/>
    <property type="molecule type" value="Genomic_DNA"/>
</dbReference>
<name>A0A2U2ACK2_9GAMM</name>
<keyword evidence="2" id="KW-0808">Transferase</keyword>
<dbReference type="GO" id="GO:0019878">
    <property type="term" value="P:lysine biosynthetic process via aminoadipic acid"/>
    <property type="evidence" value="ECO:0007669"/>
    <property type="project" value="TreeGrafter"/>
</dbReference>
<evidence type="ECO:0000313" key="4">
    <source>
        <dbReference type="EMBL" id="PWD80392.1"/>
    </source>
</evidence>
<dbReference type="RefSeq" id="WP_109189836.1">
    <property type="nucleotide sequence ID" value="NZ_BMYA01000004.1"/>
</dbReference>
<evidence type="ECO:0000256" key="2">
    <source>
        <dbReference type="ARBA" id="ARBA00022679"/>
    </source>
</evidence>
<evidence type="ECO:0000313" key="5">
    <source>
        <dbReference type="Proteomes" id="UP000245020"/>
    </source>
</evidence>
<dbReference type="GO" id="GO:0000287">
    <property type="term" value="F:magnesium ion binding"/>
    <property type="evidence" value="ECO:0007669"/>
    <property type="project" value="InterPro"/>
</dbReference>
<feature type="domain" description="4'-phosphopantetheinyl transferase" evidence="3">
    <location>
        <begin position="110"/>
        <end position="188"/>
    </location>
</feature>
<dbReference type="Gene3D" id="3.90.470.20">
    <property type="entry name" value="4'-phosphopantetheinyl transferase domain"/>
    <property type="match status" value="1"/>
</dbReference>
<dbReference type="InterPro" id="IPR050559">
    <property type="entry name" value="P-Pant_transferase_sf"/>
</dbReference>
<dbReference type="Proteomes" id="UP000245020">
    <property type="component" value="Unassembled WGS sequence"/>
</dbReference>
<accession>A0A2U2ACK2</accession>
<dbReference type="InterPro" id="IPR008278">
    <property type="entry name" value="4-PPantetheinyl_Trfase_dom"/>
</dbReference>
<dbReference type="Pfam" id="PF01648">
    <property type="entry name" value="ACPS"/>
    <property type="match status" value="1"/>
</dbReference>
<evidence type="ECO:0000256" key="1">
    <source>
        <dbReference type="ARBA" id="ARBA00010990"/>
    </source>
</evidence>
<evidence type="ECO:0000259" key="3">
    <source>
        <dbReference type="Pfam" id="PF01648"/>
    </source>
</evidence>
<protein>
    <recommendedName>
        <fullName evidence="3">4'-phosphopantetheinyl transferase domain-containing protein</fullName>
    </recommendedName>
</protein>
<organism evidence="4 5">
    <name type="scientific">Ignatzschineria ureiclastica</name>
    <dbReference type="NCBI Taxonomy" id="472582"/>
    <lineage>
        <taxon>Bacteria</taxon>
        <taxon>Pseudomonadati</taxon>
        <taxon>Pseudomonadota</taxon>
        <taxon>Gammaproteobacteria</taxon>
        <taxon>Cardiobacteriales</taxon>
        <taxon>Ignatzschineriaceae</taxon>
        <taxon>Ignatzschineria</taxon>
    </lineage>
</organism>
<reference evidence="5" key="1">
    <citation type="submission" date="2018-05" db="EMBL/GenBank/DDBJ databases">
        <title>Ignatzschineria dubaiensis sp. nov., isolated from necrotic foot tissues of dromedaries (Camelus dromedarius) and associated maggots in Dubai, United Arab Emirates.</title>
        <authorList>
            <person name="Tsang C.C."/>
            <person name="Tang J.Y.M."/>
            <person name="Fong J.Y.H."/>
            <person name="Kinne J."/>
            <person name="Lee H.H."/>
            <person name="Joseph M."/>
            <person name="Jose S."/>
            <person name="Schuster R.K."/>
            <person name="Tang Y."/>
            <person name="Sivakumar S."/>
            <person name="Chen J.H.K."/>
            <person name="Teng J.L.L."/>
            <person name="Lau S.K.P."/>
            <person name="Wernery U."/>
            <person name="Woo P.C.Y."/>
        </authorList>
    </citation>
    <scope>NUCLEOTIDE SEQUENCE [LARGE SCALE GENOMIC DNA]</scope>
    <source>
        <strain evidence="5">KCTC 22644</strain>
    </source>
</reference>
<gene>
    <name evidence="4" type="ORF">DC083_08730</name>
</gene>
<comment type="caution">
    <text evidence="4">The sequence shown here is derived from an EMBL/GenBank/DDBJ whole genome shotgun (WGS) entry which is preliminary data.</text>
</comment>
<dbReference type="AlphaFoldDB" id="A0A2U2ACK2"/>
<dbReference type="PANTHER" id="PTHR12215">
    <property type="entry name" value="PHOSPHOPANTETHEINE TRANSFERASE"/>
    <property type="match status" value="1"/>
</dbReference>
<dbReference type="SUPFAM" id="SSF56214">
    <property type="entry name" value="4'-phosphopantetheinyl transferase"/>
    <property type="match status" value="2"/>
</dbReference>
<dbReference type="InterPro" id="IPR037143">
    <property type="entry name" value="4-PPantetheinyl_Trfase_dom_sf"/>
</dbReference>
<dbReference type="GO" id="GO:0005829">
    <property type="term" value="C:cytosol"/>
    <property type="evidence" value="ECO:0007669"/>
    <property type="project" value="TreeGrafter"/>
</dbReference>
<proteinExistence type="inferred from homology"/>
<sequence>MTQSSIMINHQVMETPQVFLLNVDDSSIDWAQKNYPQFFNEKLRGKRQISYLLSRALLLHVLQNYYDLDMLPELAYSTHGKPYFPTCNISFNLTHTDHFLGLLITRGNHPLGIDIETIKQRRNFAGLLQKTFSITEIQWILGLTEQPALPLQKDLILSLDAIERFFLLWSAKEAYLKADGRGLQALRTLFLNPKHQKMQGDLQEGTLLLQTLTHQKSETKSAFALYLPTSMIKSTCITDLSCDHAVPIRTTLSSHSWPIIMREIPHNETPAL</sequence>